<sequence>MGKLRPWRLGSQSRGSQLGAPDTDTLEDRVFSFFKERREKRDRNSEDEPLLLTFPGSRVCPPRSAQPPPSSNSRQDRCLLHQLQLEQEGDKAAASSPASSPPMGLTPEAPESSLQVTTPGAPSSPPRPTLSHPPDQPPPSGSPPVLHSPAGPHPRPGAERRPQAIPLL</sequence>
<proteinExistence type="predicted"/>
<reference evidence="1" key="1">
    <citation type="submission" date="2023-05" db="EMBL/GenBank/DDBJ databases">
        <authorList>
            <consortium name="ELIXIR-Norway"/>
        </authorList>
    </citation>
    <scope>NUCLEOTIDE SEQUENCE</scope>
</reference>
<accession>A0AC59ZJ85</accession>
<organism evidence="1 2">
    <name type="scientific">Rangifer tarandus platyrhynchus</name>
    <name type="common">Svalbard reindeer</name>
    <dbReference type="NCBI Taxonomy" id="3082113"/>
    <lineage>
        <taxon>Eukaryota</taxon>
        <taxon>Metazoa</taxon>
        <taxon>Chordata</taxon>
        <taxon>Craniata</taxon>
        <taxon>Vertebrata</taxon>
        <taxon>Euteleostomi</taxon>
        <taxon>Mammalia</taxon>
        <taxon>Eutheria</taxon>
        <taxon>Laurasiatheria</taxon>
        <taxon>Artiodactyla</taxon>
        <taxon>Ruminantia</taxon>
        <taxon>Pecora</taxon>
        <taxon>Cervidae</taxon>
        <taxon>Odocoileinae</taxon>
        <taxon>Rangifer</taxon>
    </lineage>
</organism>
<reference evidence="1" key="2">
    <citation type="submission" date="2025-03" db="EMBL/GenBank/DDBJ databases">
        <authorList>
            <consortium name="ELIXIR-Norway"/>
            <consortium name="Elixir Norway"/>
        </authorList>
    </citation>
    <scope>NUCLEOTIDE SEQUENCE</scope>
</reference>
<evidence type="ECO:0000313" key="1">
    <source>
        <dbReference type="EMBL" id="CAN0442765.1"/>
    </source>
</evidence>
<gene>
    <name evidence="1" type="ORF">MRATA1EN22A_LOCUS19215</name>
</gene>
<name>A0AC59ZJ85_RANTA</name>
<dbReference type="EMBL" id="OX596087">
    <property type="protein sequence ID" value="CAN0442765.1"/>
    <property type="molecule type" value="Genomic_DNA"/>
</dbReference>
<dbReference type="Proteomes" id="UP001162501">
    <property type="component" value="Chromosome 3"/>
</dbReference>
<evidence type="ECO:0000313" key="2">
    <source>
        <dbReference type="Proteomes" id="UP001162501"/>
    </source>
</evidence>
<protein>
    <submittedName>
        <fullName evidence="1">Uncharacterized protein</fullName>
    </submittedName>
</protein>